<dbReference type="WBParaSite" id="nRc.2.0.1.t37343-RA">
    <property type="protein sequence ID" value="nRc.2.0.1.t37343-RA"/>
    <property type="gene ID" value="nRc.2.0.1.g37343"/>
</dbReference>
<reference evidence="5" key="1">
    <citation type="submission" date="2022-11" db="UniProtKB">
        <authorList>
            <consortium name="WormBaseParasite"/>
        </authorList>
    </citation>
    <scope>IDENTIFICATION</scope>
</reference>
<evidence type="ECO:0000313" key="5">
    <source>
        <dbReference type="WBParaSite" id="nRc.2.0.1.t37343-RA"/>
    </source>
</evidence>
<evidence type="ECO:0000256" key="2">
    <source>
        <dbReference type="PROSITE-ProRule" id="PRU00192"/>
    </source>
</evidence>
<dbReference type="SUPFAM" id="SSF50044">
    <property type="entry name" value="SH3-domain"/>
    <property type="match status" value="1"/>
</dbReference>
<sequence length="118" mass="13545">MQAEFEPSISLVDPDHAEHFYSLDDVYYFGGQSGHQQIAILDHRPSNDNNQEIELKIGDIVGIAGNHWDGYSKGQNVRTDLSGLYPSFKVKEYWRIEDFPIWPNSTDNEKIVIVYTIV</sequence>
<dbReference type="OMA" id="WRIEDFP"/>
<evidence type="ECO:0000313" key="4">
    <source>
        <dbReference type="Proteomes" id="UP000887565"/>
    </source>
</evidence>
<dbReference type="AlphaFoldDB" id="A0A915KEV9"/>
<dbReference type="InterPro" id="IPR035653">
    <property type="entry name" value="Fut8_SH3"/>
</dbReference>
<dbReference type="FunFam" id="2.30.30.40:FF:000070">
    <property type="entry name" value="Alpha-(1,6)-fucosyltransferase"/>
    <property type="match status" value="1"/>
</dbReference>
<protein>
    <submittedName>
        <fullName evidence="5">SH3 domain-containing protein</fullName>
    </submittedName>
</protein>
<evidence type="ECO:0000259" key="3">
    <source>
        <dbReference type="PROSITE" id="PS50002"/>
    </source>
</evidence>
<accession>A0A915KEV9</accession>
<keyword evidence="1 2" id="KW-0728">SH3 domain</keyword>
<name>A0A915KEV9_ROMCU</name>
<organism evidence="4 5">
    <name type="scientific">Romanomermis culicivorax</name>
    <name type="common">Nematode worm</name>
    <dbReference type="NCBI Taxonomy" id="13658"/>
    <lineage>
        <taxon>Eukaryota</taxon>
        <taxon>Metazoa</taxon>
        <taxon>Ecdysozoa</taxon>
        <taxon>Nematoda</taxon>
        <taxon>Enoplea</taxon>
        <taxon>Dorylaimia</taxon>
        <taxon>Mermithida</taxon>
        <taxon>Mermithoidea</taxon>
        <taxon>Mermithidae</taxon>
        <taxon>Romanomermis</taxon>
    </lineage>
</organism>
<evidence type="ECO:0000256" key="1">
    <source>
        <dbReference type="ARBA" id="ARBA00022443"/>
    </source>
</evidence>
<dbReference type="CDD" id="cd11792">
    <property type="entry name" value="SH3_Fut8"/>
    <property type="match status" value="1"/>
</dbReference>
<dbReference type="InterPro" id="IPR001452">
    <property type="entry name" value="SH3_domain"/>
</dbReference>
<dbReference type="Proteomes" id="UP000887565">
    <property type="component" value="Unplaced"/>
</dbReference>
<dbReference type="Gene3D" id="2.30.30.40">
    <property type="entry name" value="SH3 Domains"/>
    <property type="match status" value="1"/>
</dbReference>
<proteinExistence type="predicted"/>
<feature type="domain" description="SH3" evidence="3">
    <location>
        <begin position="32"/>
        <end position="95"/>
    </location>
</feature>
<dbReference type="PROSITE" id="PS50002">
    <property type="entry name" value="SH3"/>
    <property type="match status" value="1"/>
</dbReference>
<dbReference type="InterPro" id="IPR036028">
    <property type="entry name" value="SH3-like_dom_sf"/>
</dbReference>
<keyword evidence="4" id="KW-1185">Reference proteome</keyword>